<dbReference type="AlphaFoldDB" id="A0A5E4VBJ0"/>
<feature type="transmembrane region" description="Helical" evidence="7">
    <location>
        <begin position="428"/>
        <end position="445"/>
    </location>
</feature>
<evidence type="ECO:0000256" key="5">
    <source>
        <dbReference type="ARBA" id="ARBA00023136"/>
    </source>
</evidence>
<evidence type="ECO:0000256" key="6">
    <source>
        <dbReference type="SAM" id="MobiDB-lite"/>
    </source>
</evidence>
<dbReference type="EMBL" id="CABPSI010000003">
    <property type="protein sequence ID" value="VVE08405.1"/>
    <property type="molecule type" value="Genomic_DNA"/>
</dbReference>
<feature type="transmembrane region" description="Helical" evidence="7">
    <location>
        <begin position="161"/>
        <end position="182"/>
    </location>
</feature>
<feature type="transmembrane region" description="Helical" evidence="7">
    <location>
        <begin position="266"/>
        <end position="286"/>
    </location>
</feature>
<dbReference type="RefSeq" id="WP_254439535.1">
    <property type="nucleotide sequence ID" value="NZ_CABPSI010000003.1"/>
</dbReference>
<feature type="transmembrane region" description="Helical" evidence="7">
    <location>
        <begin position="54"/>
        <end position="71"/>
    </location>
</feature>
<keyword evidence="5 7" id="KW-0472">Membrane</keyword>
<feature type="transmembrane region" description="Helical" evidence="7">
    <location>
        <begin position="298"/>
        <end position="331"/>
    </location>
</feature>
<dbReference type="InterPro" id="IPR001851">
    <property type="entry name" value="ABC_transp_permease"/>
</dbReference>
<dbReference type="CDD" id="cd06581">
    <property type="entry name" value="TM_PBP1_LivM_like"/>
    <property type="match status" value="1"/>
</dbReference>
<evidence type="ECO:0000313" key="9">
    <source>
        <dbReference type="Proteomes" id="UP000333828"/>
    </source>
</evidence>
<keyword evidence="3 7" id="KW-0812">Transmembrane</keyword>
<proteinExistence type="predicted"/>
<dbReference type="GO" id="GO:0015658">
    <property type="term" value="F:branched-chain amino acid transmembrane transporter activity"/>
    <property type="evidence" value="ECO:0007669"/>
    <property type="project" value="InterPro"/>
</dbReference>
<dbReference type="GO" id="GO:0005886">
    <property type="term" value="C:plasma membrane"/>
    <property type="evidence" value="ECO:0007669"/>
    <property type="project" value="UniProtKB-SubCell"/>
</dbReference>
<keyword evidence="4 7" id="KW-1133">Transmembrane helix</keyword>
<feature type="transmembrane region" description="Helical" evidence="7">
    <location>
        <begin position="337"/>
        <end position="359"/>
    </location>
</feature>
<feature type="region of interest" description="Disordered" evidence="6">
    <location>
        <begin position="1"/>
        <end position="25"/>
    </location>
</feature>
<dbReference type="InterPro" id="IPR043428">
    <property type="entry name" value="LivM-like"/>
</dbReference>
<sequence>MRDAADDPTQRPTDGRKLELPELPEPASASMTTVFRAPTSPTSPTSHLSSGKRVAIWAGFALLLGVLPWCFPSDSALTLMTQMGTAAILALSFNLLLGSTGLLSFCHATYAGIGAYAGVWCMNRIGAGALPISMFTVPLAGAAAGALAGATLGYVTTRRAGMTFAMITLGVAELVWVVAAMLPEWFGGERGIATDRTLGAPWLGLTFGSQREVYGLVAVWLFICAALMYAVTRTPLGFLARAVRDNAGRVAFLGQSPAAVRYRMQIIAAAFAGVAGSLGALNFELASADTFSLERSGVVLVFTVLGGTAYFAGPMAGAVIGVFATVVLATMTRAWQLYLGLGFLAVVVFAPGGVAGLVAGHMRVLQTFRQGTLRRLWRPYLAVCAGLAMLVGGLIAVIEMTYGIRLAVASAIDPGQSWLGGAGASNGWARWGVATLSLMLGAAWLHRAWPRLMAAVRHVSAHVGRLARSAGDQP</sequence>
<evidence type="ECO:0000256" key="1">
    <source>
        <dbReference type="ARBA" id="ARBA00004651"/>
    </source>
</evidence>
<reference evidence="8 9" key="1">
    <citation type="submission" date="2019-08" db="EMBL/GenBank/DDBJ databases">
        <authorList>
            <person name="Peeters C."/>
        </authorList>
    </citation>
    <scope>NUCLEOTIDE SEQUENCE [LARGE SCALE GENOMIC DNA]</scope>
    <source>
        <strain evidence="8 9">LMG 31115</strain>
    </source>
</reference>
<evidence type="ECO:0000256" key="7">
    <source>
        <dbReference type="SAM" id="Phobius"/>
    </source>
</evidence>
<accession>A0A5E4VBJ0</accession>
<feature type="transmembrane region" description="Helical" evidence="7">
    <location>
        <begin position="380"/>
        <end position="408"/>
    </location>
</feature>
<dbReference type="Proteomes" id="UP000333828">
    <property type="component" value="Unassembled WGS sequence"/>
</dbReference>
<feature type="transmembrane region" description="Helical" evidence="7">
    <location>
        <begin position="134"/>
        <end position="155"/>
    </location>
</feature>
<evidence type="ECO:0000256" key="2">
    <source>
        <dbReference type="ARBA" id="ARBA00022475"/>
    </source>
</evidence>
<keyword evidence="9" id="KW-1185">Reference proteome</keyword>
<protein>
    <submittedName>
        <fullName evidence="8">ABC transporter permease</fullName>
    </submittedName>
</protein>
<evidence type="ECO:0000313" key="8">
    <source>
        <dbReference type="EMBL" id="VVE08405.1"/>
    </source>
</evidence>
<gene>
    <name evidence="8" type="ORF">PIN31115_02483</name>
</gene>
<organism evidence="8 9">
    <name type="scientific">Pandoraea iniqua</name>
    <dbReference type="NCBI Taxonomy" id="2508288"/>
    <lineage>
        <taxon>Bacteria</taxon>
        <taxon>Pseudomonadati</taxon>
        <taxon>Pseudomonadota</taxon>
        <taxon>Betaproteobacteria</taxon>
        <taxon>Burkholderiales</taxon>
        <taxon>Burkholderiaceae</taxon>
        <taxon>Pandoraea</taxon>
    </lineage>
</organism>
<feature type="transmembrane region" description="Helical" evidence="7">
    <location>
        <begin position="213"/>
        <end position="231"/>
    </location>
</feature>
<name>A0A5E4VBJ0_9BURK</name>
<dbReference type="PANTHER" id="PTHR30482:SF17">
    <property type="entry name" value="ABC TRANSPORTER ATP-BINDING PROTEIN"/>
    <property type="match status" value="1"/>
</dbReference>
<feature type="compositionally biased region" description="Basic and acidic residues" evidence="6">
    <location>
        <begin position="1"/>
        <end position="20"/>
    </location>
</feature>
<evidence type="ECO:0000256" key="3">
    <source>
        <dbReference type="ARBA" id="ARBA00022692"/>
    </source>
</evidence>
<dbReference type="Pfam" id="PF02653">
    <property type="entry name" value="BPD_transp_2"/>
    <property type="match status" value="1"/>
</dbReference>
<keyword evidence="2" id="KW-1003">Cell membrane</keyword>
<evidence type="ECO:0000256" key="4">
    <source>
        <dbReference type="ARBA" id="ARBA00022989"/>
    </source>
</evidence>
<comment type="subcellular location">
    <subcellularLocation>
        <location evidence="1">Cell membrane</location>
        <topology evidence="1">Multi-pass membrane protein</topology>
    </subcellularLocation>
</comment>
<dbReference type="PANTHER" id="PTHR30482">
    <property type="entry name" value="HIGH-AFFINITY BRANCHED-CHAIN AMINO ACID TRANSPORT SYSTEM PERMEASE"/>
    <property type="match status" value="1"/>
</dbReference>